<evidence type="ECO:0000256" key="4">
    <source>
        <dbReference type="ARBA" id="ARBA00023163"/>
    </source>
</evidence>
<dbReference type="SUPFAM" id="SSF46689">
    <property type="entry name" value="Homeodomain-like"/>
    <property type="match status" value="2"/>
</dbReference>
<dbReference type="Gene3D" id="3.40.50.2300">
    <property type="match status" value="1"/>
</dbReference>
<evidence type="ECO:0000256" key="6">
    <source>
        <dbReference type="PROSITE-ProRule" id="PRU00169"/>
    </source>
</evidence>
<dbReference type="RefSeq" id="WP_207598554.1">
    <property type="nucleotide sequence ID" value="NZ_JAFNJU010000002.1"/>
</dbReference>
<dbReference type="InterPro" id="IPR018060">
    <property type="entry name" value="HTH_AraC"/>
</dbReference>
<reference evidence="9" key="1">
    <citation type="submission" date="2021-03" db="EMBL/GenBank/DDBJ databases">
        <title>Proteiniclasticum marinus sp. nov., isolated from tidal flat sediment.</title>
        <authorList>
            <person name="Namirimu T."/>
            <person name="Yang J.-A."/>
            <person name="Yang S.-H."/>
            <person name="Kim Y.-J."/>
            <person name="Kwon K.K."/>
        </authorList>
    </citation>
    <scope>NUCLEOTIDE SEQUENCE</scope>
    <source>
        <strain evidence="9">SCR006</strain>
    </source>
</reference>
<dbReference type="InterPro" id="IPR011006">
    <property type="entry name" value="CheY-like_superfamily"/>
</dbReference>
<feature type="modified residue" description="4-aspartylphosphate" evidence="6">
    <location>
        <position position="56"/>
    </location>
</feature>
<dbReference type="PANTHER" id="PTHR43280">
    <property type="entry name" value="ARAC-FAMILY TRANSCRIPTIONAL REGULATOR"/>
    <property type="match status" value="1"/>
</dbReference>
<evidence type="ECO:0000313" key="9">
    <source>
        <dbReference type="EMBL" id="MBO1264032.1"/>
    </source>
</evidence>
<keyword evidence="6" id="KW-0597">Phosphoprotein</keyword>
<dbReference type="PROSITE" id="PS00041">
    <property type="entry name" value="HTH_ARAC_FAMILY_1"/>
    <property type="match status" value="1"/>
</dbReference>
<evidence type="ECO:0000259" key="8">
    <source>
        <dbReference type="PROSITE" id="PS50110"/>
    </source>
</evidence>
<accession>A0A939H4G6</accession>
<evidence type="ECO:0000256" key="3">
    <source>
        <dbReference type="ARBA" id="ARBA00023125"/>
    </source>
</evidence>
<feature type="domain" description="HTH araC/xylS-type" evidence="7">
    <location>
        <begin position="414"/>
        <end position="512"/>
    </location>
</feature>
<dbReference type="AlphaFoldDB" id="A0A939H4G6"/>
<dbReference type="PRINTS" id="PR00032">
    <property type="entry name" value="HTHARAC"/>
</dbReference>
<dbReference type="Pfam" id="PF12833">
    <property type="entry name" value="HTH_18"/>
    <property type="match status" value="1"/>
</dbReference>
<dbReference type="InterPro" id="IPR020449">
    <property type="entry name" value="Tscrpt_reg_AraC-type_HTH"/>
</dbReference>
<dbReference type="GO" id="GO:0003700">
    <property type="term" value="F:DNA-binding transcription factor activity"/>
    <property type="evidence" value="ECO:0007669"/>
    <property type="project" value="InterPro"/>
</dbReference>
<feature type="domain" description="Response regulatory" evidence="8">
    <location>
        <begin position="3"/>
        <end position="121"/>
    </location>
</feature>
<dbReference type="Proteomes" id="UP000664218">
    <property type="component" value="Unassembled WGS sequence"/>
</dbReference>
<sequence length="518" mass="59560">MYKIVIADDKMQEREYLRQFIEENYRWDLTILGVAHDGEEVLSLMTEKEPDLLLLDIQMPKIDGLEVAAQVSRSHPHVKVVLITAFAEFSYAKEAIRLGVSDYLLKPYTDVELKEVMDRVILSLDTGRKETVKEGKGPRSFSVEDFQEKSIVSKILQKNVDSRFFEKHLMSLFSHGIRYKCVVLFDEHLSTEEVETMDVVRGFFQKKNLTILADLEGKEKVLFLFGDRTLDFNELESSIRRARKFFKDGFGEEVYVGVSGFHEDLGDLSLAYQDAVSFITEFGPPRVKSSFEENRKYDLALTNSESNIKLHVLNKSEEDALEGLDFLLEEVLSRREEVYRERRLIYLSYGLIRSVYDVLGKEEEGREKFLSFLAKKEVSEGNLKEKTEEVKSLMRQLIDTLGGLSVYNNVTLVKEAKSYIHGHFREKITLSDVAEAVGISYGHLSKCFKQVEGISFNTYLMEVRMEEAKRLMKEENLSISEIAYEVGIGDPNYFSKCFKKQTGLSPKEYVTMIISGDA</sequence>
<dbReference type="GO" id="GO:0043565">
    <property type="term" value="F:sequence-specific DNA binding"/>
    <property type="evidence" value="ECO:0007669"/>
    <property type="project" value="InterPro"/>
</dbReference>
<dbReference type="Pfam" id="PF00072">
    <property type="entry name" value="Response_reg"/>
    <property type="match status" value="1"/>
</dbReference>
<protein>
    <recommendedName>
        <fullName evidence="1">Stage 0 sporulation protein A homolog</fullName>
    </recommendedName>
</protein>
<dbReference type="SUPFAM" id="SSF52172">
    <property type="entry name" value="CheY-like"/>
    <property type="match status" value="1"/>
</dbReference>
<dbReference type="CDD" id="cd17536">
    <property type="entry name" value="REC_YesN-like"/>
    <property type="match status" value="1"/>
</dbReference>
<evidence type="ECO:0000256" key="2">
    <source>
        <dbReference type="ARBA" id="ARBA00023015"/>
    </source>
</evidence>
<evidence type="ECO:0000256" key="5">
    <source>
        <dbReference type="ARBA" id="ARBA00024867"/>
    </source>
</evidence>
<dbReference type="SMART" id="SM00448">
    <property type="entry name" value="REC"/>
    <property type="match status" value="1"/>
</dbReference>
<evidence type="ECO:0000259" key="7">
    <source>
        <dbReference type="PROSITE" id="PS01124"/>
    </source>
</evidence>
<dbReference type="EMBL" id="JAFNJU010000002">
    <property type="protein sequence ID" value="MBO1264032.1"/>
    <property type="molecule type" value="Genomic_DNA"/>
</dbReference>
<keyword evidence="3" id="KW-0238">DNA-binding</keyword>
<keyword evidence="2" id="KW-0805">Transcription regulation</keyword>
<keyword evidence="10" id="KW-1185">Reference proteome</keyword>
<dbReference type="PROSITE" id="PS01124">
    <property type="entry name" value="HTH_ARAC_FAMILY_2"/>
    <property type="match status" value="1"/>
</dbReference>
<dbReference type="InterPro" id="IPR001789">
    <property type="entry name" value="Sig_transdc_resp-reg_receiver"/>
</dbReference>
<dbReference type="Gene3D" id="1.10.10.60">
    <property type="entry name" value="Homeodomain-like"/>
    <property type="match status" value="2"/>
</dbReference>
<dbReference type="SMART" id="SM00342">
    <property type="entry name" value="HTH_ARAC"/>
    <property type="match status" value="1"/>
</dbReference>
<comment type="function">
    <text evidence="5">May play the central regulatory role in sporulation. It may be an element of the effector pathway responsible for the activation of sporulation genes in response to nutritional stress. Spo0A may act in concert with spo0H (a sigma factor) to control the expression of some genes that are critical to the sporulation process.</text>
</comment>
<evidence type="ECO:0000313" key="10">
    <source>
        <dbReference type="Proteomes" id="UP000664218"/>
    </source>
</evidence>
<dbReference type="PANTHER" id="PTHR43280:SF28">
    <property type="entry name" value="HTH-TYPE TRANSCRIPTIONAL ACTIVATOR RHAS"/>
    <property type="match status" value="1"/>
</dbReference>
<comment type="caution">
    <text evidence="9">The sequence shown here is derived from an EMBL/GenBank/DDBJ whole genome shotgun (WGS) entry which is preliminary data.</text>
</comment>
<proteinExistence type="predicted"/>
<evidence type="ECO:0000256" key="1">
    <source>
        <dbReference type="ARBA" id="ARBA00018672"/>
    </source>
</evidence>
<dbReference type="InterPro" id="IPR009057">
    <property type="entry name" value="Homeodomain-like_sf"/>
</dbReference>
<dbReference type="InterPro" id="IPR018062">
    <property type="entry name" value="HTH_AraC-typ_CS"/>
</dbReference>
<dbReference type="PROSITE" id="PS50110">
    <property type="entry name" value="RESPONSE_REGULATORY"/>
    <property type="match status" value="1"/>
</dbReference>
<gene>
    <name evidence="9" type="ORF">J3A84_03110</name>
</gene>
<keyword evidence="4" id="KW-0804">Transcription</keyword>
<dbReference type="GO" id="GO:0000160">
    <property type="term" value="P:phosphorelay signal transduction system"/>
    <property type="evidence" value="ECO:0007669"/>
    <property type="project" value="InterPro"/>
</dbReference>
<name>A0A939H4G6_9CLOT</name>
<organism evidence="9 10">
    <name type="scientific">Proteiniclasticum aestuarii</name>
    <dbReference type="NCBI Taxonomy" id="2817862"/>
    <lineage>
        <taxon>Bacteria</taxon>
        <taxon>Bacillati</taxon>
        <taxon>Bacillota</taxon>
        <taxon>Clostridia</taxon>
        <taxon>Eubacteriales</taxon>
        <taxon>Clostridiaceae</taxon>
        <taxon>Proteiniclasticum</taxon>
    </lineage>
</organism>